<name>A0ABD2J3L4_9BILA</name>
<organism evidence="1 2">
    <name type="scientific">Heterodera trifolii</name>
    <dbReference type="NCBI Taxonomy" id="157864"/>
    <lineage>
        <taxon>Eukaryota</taxon>
        <taxon>Metazoa</taxon>
        <taxon>Ecdysozoa</taxon>
        <taxon>Nematoda</taxon>
        <taxon>Chromadorea</taxon>
        <taxon>Rhabditida</taxon>
        <taxon>Tylenchina</taxon>
        <taxon>Tylenchomorpha</taxon>
        <taxon>Tylenchoidea</taxon>
        <taxon>Heteroderidae</taxon>
        <taxon>Heteroderinae</taxon>
        <taxon>Heterodera</taxon>
    </lineage>
</organism>
<evidence type="ECO:0000313" key="1">
    <source>
        <dbReference type="EMBL" id="KAL3086241.1"/>
    </source>
</evidence>
<dbReference type="Proteomes" id="UP001620626">
    <property type="component" value="Unassembled WGS sequence"/>
</dbReference>
<evidence type="ECO:0000313" key="2">
    <source>
        <dbReference type="Proteomes" id="UP001620626"/>
    </source>
</evidence>
<dbReference type="AlphaFoldDB" id="A0ABD2J3L4"/>
<proteinExistence type="predicted"/>
<reference evidence="1 2" key="1">
    <citation type="submission" date="2024-10" db="EMBL/GenBank/DDBJ databases">
        <authorList>
            <person name="Kim D."/>
        </authorList>
    </citation>
    <scope>NUCLEOTIDE SEQUENCE [LARGE SCALE GENOMIC DNA]</scope>
    <source>
        <strain evidence="1">BH-2024</strain>
    </source>
</reference>
<keyword evidence="2" id="KW-1185">Reference proteome</keyword>
<gene>
    <name evidence="1" type="ORF">niasHT_040033</name>
</gene>
<accession>A0ABD2J3L4</accession>
<dbReference type="EMBL" id="JBICBT010001046">
    <property type="protein sequence ID" value="KAL3086241.1"/>
    <property type="molecule type" value="Genomic_DNA"/>
</dbReference>
<sequence length="590" mass="67305">MTVLLVGCGSMLWSLFGHVKSLRRPRKKIPSVTTPPINSKKQRIVHQLDNAASAIEQFHMEHLTDAPPWASAMLGLVNQMVGMCRELISMVREQDGGSNPNSVFDEERRLHSVVIAQLPESNSQTPTQRATEDLANVKELMDHCDIECLPTQVYRMGKKQADGRPRLLKVELPTKFHTNLFLRNKNKIKNFNKFSKVLLRPSLSKSDLIDRARLISLCKSQRENDPSCDYIVYAGHVLARDDIPAFKSDLNFKYCWLLVFDFLAPSQLGLEIALISRRFDFFVDEHFKTRKWALTNQLLIQWDIQENGTKQMQIVKSDGNPLPIPQKPLPNKVIGFYGCIEIIYIDQNVLTFLSHFHHSFAATYTVDSHIITEDSRILEFVLNNILPMFRDSIDAIFLNAIAFRRMRQLAPTMLTDCPALRFVNSDDAIFPEFLPDDDNAMATDGQAVAKWLLTPRPDGAPKKLECPVNLSLDQWNTNMEQLRTAFFNASSPVTFLIELTLSSTLIGSVVEFDLFNEVTGEKLVLEEYEMDDEFGLFRCPMEWDDEKWNNVLKELCAARPRGIGIWIEDGRFDESLLDAASPGPSHQQQK</sequence>
<comment type="caution">
    <text evidence="1">The sequence shown here is derived from an EMBL/GenBank/DDBJ whole genome shotgun (WGS) entry which is preliminary data.</text>
</comment>
<protein>
    <submittedName>
        <fullName evidence="1">Uncharacterized protein</fullName>
    </submittedName>
</protein>